<dbReference type="EC" id="1.14.12.19" evidence="3"/>
<dbReference type="InterPro" id="IPR000391">
    <property type="entry name" value="Rng_hydr_dOase-bsu"/>
</dbReference>
<name>A0ABZ2CI84_9BACI</name>
<gene>
    <name evidence="3" type="ORF">R4Z09_26845</name>
</gene>
<evidence type="ECO:0000256" key="1">
    <source>
        <dbReference type="ARBA" id="ARBA00009570"/>
    </source>
</evidence>
<organism evidence="3 4">
    <name type="scientific">Niallia oryzisoli</name>
    <dbReference type="NCBI Taxonomy" id="1737571"/>
    <lineage>
        <taxon>Bacteria</taxon>
        <taxon>Bacillati</taxon>
        <taxon>Bacillota</taxon>
        <taxon>Bacilli</taxon>
        <taxon>Bacillales</taxon>
        <taxon>Bacillaceae</taxon>
        <taxon>Niallia</taxon>
    </lineage>
</organism>
<dbReference type="SUPFAM" id="SSF54427">
    <property type="entry name" value="NTF2-like"/>
    <property type="match status" value="1"/>
</dbReference>
<evidence type="ECO:0000256" key="2">
    <source>
        <dbReference type="ARBA" id="ARBA00023002"/>
    </source>
</evidence>
<dbReference type="NCBIfam" id="NF007479">
    <property type="entry name" value="PRK10069.1"/>
    <property type="match status" value="1"/>
</dbReference>
<dbReference type="Pfam" id="PF00866">
    <property type="entry name" value="Ring_hydroxyl_B"/>
    <property type="match status" value="1"/>
</dbReference>
<dbReference type="InterPro" id="IPR032710">
    <property type="entry name" value="NTF2-like_dom_sf"/>
</dbReference>
<reference evidence="3 4" key="1">
    <citation type="submission" date="2023-10" db="EMBL/GenBank/DDBJ databases">
        <title>Niallia locisalis sp.nov. isolated from a salt pond sample.</title>
        <authorList>
            <person name="Li X.-J."/>
            <person name="Dong L."/>
        </authorList>
    </citation>
    <scope>NUCLEOTIDE SEQUENCE [LARGE SCALE GENOMIC DNA]</scope>
    <source>
        <strain evidence="3 4">DSM 29761</strain>
    </source>
</reference>
<protein>
    <submittedName>
        <fullName evidence="3">3-phenylpropionate/cinnamic acid dioxygenase subunit beta</fullName>
        <ecNumber evidence="3">1.14.12.19</ecNumber>
    </submittedName>
</protein>
<comment type="similarity">
    <text evidence="1">Belongs to the bacterial ring-hydroxylating dioxygenase beta subunit family.</text>
</comment>
<evidence type="ECO:0000313" key="3">
    <source>
        <dbReference type="EMBL" id="WVX80794.1"/>
    </source>
</evidence>
<keyword evidence="3" id="KW-0223">Dioxygenase</keyword>
<evidence type="ECO:0000313" key="4">
    <source>
        <dbReference type="Proteomes" id="UP001357223"/>
    </source>
</evidence>
<dbReference type="GO" id="GO:0008695">
    <property type="term" value="F:3-phenylpropionate dioxygenase activity"/>
    <property type="evidence" value="ECO:0007669"/>
    <property type="project" value="UniProtKB-EC"/>
</dbReference>
<dbReference type="EMBL" id="CP137640">
    <property type="protein sequence ID" value="WVX80794.1"/>
    <property type="molecule type" value="Genomic_DNA"/>
</dbReference>
<sequence>MSTVAQPITFEVQQEISNLLYHEAYLLDNRKFKDWLDLLTDDLVYRMPLRETVDGGIEAENIVEDMAFFEETKTSLKTRVLRLYTKSAWVENPATRQRHFISNIVIEGTPNHDEYKVRSYFLFKRSRGSQREVEQMFGERHDIVRRENGQWKIASRTIYPDQAVITTMNMSMFL</sequence>
<keyword evidence="4" id="KW-1185">Reference proteome</keyword>
<dbReference type="Proteomes" id="UP001357223">
    <property type="component" value="Chromosome"/>
</dbReference>
<dbReference type="Gene3D" id="3.10.450.50">
    <property type="match status" value="1"/>
</dbReference>
<accession>A0ABZ2CI84</accession>
<dbReference type="PANTHER" id="PTHR41534:SF2">
    <property type="entry name" value="3-PHENYLPROPIONATE_CINNAMIC ACID DIOXYGENASE SUBUNIT BETA"/>
    <property type="match status" value="1"/>
</dbReference>
<dbReference type="PANTHER" id="PTHR41534">
    <property type="entry name" value="BLR3401 PROTEIN"/>
    <property type="match status" value="1"/>
</dbReference>
<dbReference type="CDD" id="cd00667">
    <property type="entry name" value="ring_hydroxylating_dioxygenases_beta"/>
    <property type="match status" value="1"/>
</dbReference>
<dbReference type="RefSeq" id="WP_338449725.1">
    <property type="nucleotide sequence ID" value="NZ_CP137640.1"/>
</dbReference>
<proteinExistence type="inferred from homology"/>
<keyword evidence="2 3" id="KW-0560">Oxidoreductase</keyword>